<dbReference type="PANTHER" id="PTHR46577">
    <property type="entry name" value="HTH-TYPE TRANSCRIPTIONAL REGULATORY PROTEIN GABR"/>
    <property type="match status" value="1"/>
</dbReference>
<keyword evidence="2" id="KW-0663">Pyridoxal phosphate</keyword>
<organism evidence="7 8">
    <name type="scientific">Pectinatus haikarae</name>
    <dbReference type="NCBI Taxonomy" id="349096"/>
    <lineage>
        <taxon>Bacteria</taxon>
        <taxon>Bacillati</taxon>
        <taxon>Bacillota</taxon>
        <taxon>Negativicutes</taxon>
        <taxon>Selenomonadales</taxon>
        <taxon>Selenomonadaceae</taxon>
        <taxon>Pectinatus</taxon>
    </lineage>
</organism>
<dbReference type="InterPro" id="IPR051446">
    <property type="entry name" value="HTH_trans_reg/aminotransferase"/>
</dbReference>
<evidence type="ECO:0000256" key="2">
    <source>
        <dbReference type="ARBA" id="ARBA00022898"/>
    </source>
</evidence>
<name>A0ABT9YAT9_9FIRM</name>
<dbReference type="InterPro" id="IPR004839">
    <property type="entry name" value="Aminotransferase_I/II_large"/>
</dbReference>
<comment type="similarity">
    <text evidence="1">In the C-terminal section; belongs to the class-I pyridoxal-phosphate-dependent aminotransferase family.</text>
</comment>
<dbReference type="RefSeq" id="WP_307224451.1">
    <property type="nucleotide sequence ID" value="NZ_CP116940.1"/>
</dbReference>
<dbReference type="CDD" id="cd07377">
    <property type="entry name" value="WHTH_GntR"/>
    <property type="match status" value="1"/>
</dbReference>
<keyword evidence="5" id="KW-0804">Transcription</keyword>
<dbReference type="Gene3D" id="3.40.640.10">
    <property type="entry name" value="Type I PLP-dependent aspartate aminotransferase-like (Major domain)"/>
    <property type="match status" value="1"/>
</dbReference>
<comment type="caution">
    <text evidence="7">The sequence shown here is derived from an EMBL/GenBank/DDBJ whole genome shotgun (WGS) entry which is preliminary data.</text>
</comment>
<sequence>MKKEFNDFVSIQLIRNTKEALYVQLYSELLKLIRSGIFAPGYKLPPVRKLADYLSINTGTVVNAYKELEKNGFIFSAAGSGSYVSEQPMVVHSAVDYEFDTAKIYTPELLDPRENISFINMRSISLNPDIVSVDELKKVLIKILDRDQGRAFTYQESQGFFPLRQSIAQYLRKSKIFTDAHNLQIISGAQQGIDIVSRTLLNHGDYVFTETPTYPGAMAAFLARGAKIIDIPLEEDGIDLNVLESQLRRFHPKLIYLMPVLQNPSGCSYSLKKRNQLLSLARYYNTFILEDDYISELSYCPSPLFPLKSLDRDDRIIYIKSFSKIFMPGLRIAFLNMPECLSKKLLQVKYIADISTSGFTQRIFDLYLREGLWQKHVGDIRRIYSAQFDFAYNTAKQYLPATVSWRNPHGGLSFWLKLPEGVTADELCRTAEDNKLLLTDGTGFYPRHIDRQHIRISFASLSLQQIETGMRILGGLLGK</sequence>
<feature type="domain" description="HTH gntR-type" evidence="6">
    <location>
        <begin position="19"/>
        <end position="87"/>
    </location>
</feature>
<dbReference type="CDD" id="cd00609">
    <property type="entry name" value="AAT_like"/>
    <property type="match status" value="1"/>
</dbReference>
<gene>
    <name evidence="7" type="ORF">J2S01_001949</name>
</gene>
<dbReference type="Pfam" id="PF00392">
    <property type="entry name" value="GntR"/>
    <property type="match status" value="1"/>
</dbReference>
<dbReference type="InterPro" id="IPR015424">
    <property type="entry name" value="PyrdxlP-dep_Trfase"/>
</dbReference>
<evidence type="ECO:0000313" key="7">
    <source>
        <dbReference type="EMBL" id="MDQ0204224.1"/>
    </source>
</evidence>
<dbReference type="InterPro" id="IPR000524">
    <property type="entry name" value="Tscrpt_reg_HTH_GntR"/>
</dbReference>
<dbReference type="SUPFAM" id="SSF46785">
    <property type="entry name" value="Winged helix' DNA-binding domain"/>
    <property type="match status" value="1"/>
</dbReference>
<dbReference type="GO" id="GO:0003677">
    <property type="term" value="F:DNA binding"/>
    <property type="evidence" value="ECO:0007669"/>
    <property type="project" value="UniProtKB-KW"/>
</dbReference>
<dbReference type="Proteomes" id="UP001239167">
    <property type="component" value="Unassembled WGS sequence"/>
</dbReference>
<reference evidence="7 8" key="1">
    <citation type="submission" date="2023-07" db="EMBL/GenBank/DDBJ databases">
        <title>Genomic Encyclopedia of Type Strains, Phase IV (KMG-IV): sequencing the most valuable type-strain genomes for metagenomic binning, comparative biology and taxonomic classification.</title>
        <authorList>
            <person name="Goeker M."/>
        </authorList>
    </citation>
    <scope>NUCLEOTIDE SEQUENCE [LARGE SCALE GENOMIC DNA]</scope>
    <source>
        <strain evidence="7 8">DSM 16980</strain>
    </source>
</reference>
<evidence type="ECO:0000256" key="5">
    <source>
        <dbReference type="ARBA" id="ARBA00023163"/>
    </source>
</evidence>
<dbReference type="PROSITE" id="PS50949">
    <property type="entry name" value="HTH_GNTR"/>
    <property type="match status" value="1"/>
</dbReference>
<evidence type="ECO:0000259" key="6">
    <source>
        <dbReference type="PROSITE" id="PS50949"/>
    </source>
</evidence>
<proteinExistence type="inferred from homology"/>
<dbReference type="InterPro" id="IPR036388">
    <property type="entry name" value="WH-like_DNA-bd_sf"/>
</dbReference>
<evidence type="ECO:0000313" key="8">
    <source>
        <dbReference type="Proteomes" id="UP001239167"/>
    </source>
</evidence>
<dbReference type="SUPFAM" id="SSF53383">
    <property type="entry name" value="PLP-dependent transferases"/>
    <property type="match status" value="1"/>
</dbReference>
<keyword evidence="4 7" id="KW-0238">DNA-binding</keyword>
<dbReference type="Pfam" id="PF00155">
    <property type="entry name" value="Aminotran_1_2"/>
    <property type="match status" value="1"/>
</dbReference>
<dbReference type="PANTHER" id="PTHR46577:SF1">
    <property type="entry name" value="HTH-TYPE TRANSCRIPTIONAL REGULATORY PROTEIN GABR"/>
    <property type="match status" value="1"/>
</dbReference>
<evidence type="ECO:0000256" key="4">
    <source>
        <dbReference type="ARBA" id="ARBA00023125"/>
    </source>
</evidence>
<dbReference type="InterPro" id="IPR015421">
    <property type="entry name" value="PyrdxlP-dep_Trfase_major"/>
</dbReference>
<evidence type="ECO:0000256" key="3">
    <source>
        <dbReference type="ARBA" id="ARBA00023015"/>
    </source>
</evidence>
<dbReference type="InterPro" id="IPR015422">
    <property type="entry name" value="PyrdxlP-dep_Trfase_small"/>
</dbReference>
<evidence type="ECO:0000256" key="1">
    <source>
        <dbReference type="ARBA" id="ARBA00005384"/>
    </source>
</evidence>
<keyword evidence="3" id="KW-0805">Transcription regulation</keyword>
<dbReference type="InterPro" id="IPR036390">
    <property type="entry name" value="WH_DNA-bd_sf"/>
</dbReference>
<dbReference type="Gene3D" id="3.90.1150.10">
    <property type="entry name" value="Aspartate Aminotransferase, domain 1"/>
    <property type="match status" value="1"/>
</dbReference>
<keyword evidence="8" id="KW-1185">Reference proteome</keyword>
<dbReference type="EMBL" id="JAUSUE010000013">
    <property type="protein sequence ID" value="MDQ0204224.1"/>
    <property type="molecule type" value="Genomic_DNA"/>
</dbReference>
<accession>A0ABT9YAT9</accession>
<protein>
    <submittedName>
        <fullName evidence="7">DNA-binding transcriptional MocR family regulator</fullName>
    </submittedName>
</protein>
<dbReference type="Gene3D" id="1.10.10.10">
    <property type="entry name" value="Winged helix-like DNA-binding domain superfamily/Winged helix DNA-binding domain"/>
    <property type="match status" value="1"/>
</dbReference>
<dbReference type="SMART" id="SM00345">
    <property type="entry name" value="HTH_GNTR"/>
    <property type="match status" value="1"/>
</dbReference>